<protein>
    <submittedName>
        <fullName evidence="1">5143_t:CDS:1</fullName>
    </submittedName>
</protein>
<dbReference type="Proteomes" id="UP000789572">
    <property type="component" value="Unassembled WGS sequence"/>
</dbReference>
<name>A0A9N8Z091_9GLOM</name>
<dbReference type="EMBL" id="CAJVPJ010000034">
    <property type="protein sequence ID" value="CAG8462212.1"/>
    <property type="molecule type" value="Genomic_DNA"/>
</dbReference>
<dbReference type="OrthoDB" id="2364174at2759"/>
<reference evidence="1" key="1">
    <citation type="submission" date="2021-06" db="EMBL/GenBank/DDBJ databases">
        <authorList>
            <person name="Kallberg Y."/>
            <person name="Tangrot J."/>
            <person name="Rosling A."/>
        </authorList>
    </citation>
    <scope>NUCLEOTIDE SEQUENCE</scope>
    <source>
        <strain evidence="1">IA702</strain>
    </source>
</reference>
<comment type="caution">
    <text evidence="1">The sequence shown here is derived from an EMBL/GenBank/DDBJ whole genome shotgun (WGS) entry which is preliminary data.</text>
</comment>
<evidence type="ECO:0000313" key="2">
    <source>
        <dbReference type="Proteomes" id="UP000789572"/>
    </source>
</evidence>
<gene>
    <name evidence="1" type="ORF">POCULU_LOCUS620</name>
</gene>
<proteinExistence type="predicted"/>
<evidence type="ECO:0000313" key="1">
    <source>
        <dbReference type="EMBL" id="CAG8462212.1"/>
    </source>
</evidence>
<sequence length="280" mass="31731">MANLPLGVRVAVRDLFEKEYKTLAKRFEDTLLDQYELIVNWQEVNAKQKEKYKGSEMVRHVMRYFASAAASIDSATARNAELGDELIKATYEKKIVFEIVESVEGRDPTTAFENGIMYLRTTSQQFGDDVDKVASNLEQSLGLKVTTPEPENRPNIFPKAVSTQKSQKQYAIIRLNRSTARKDDVLSIDGPDDLLRELKDWLRRNMLPGGHTFTDKARFEVIPSLCQSELIVESVGINNLGGFSIASMLTVMDKLGYHLEQMQCHPTMEMYILGAQIDAR</sequence>
<organism evidence="1 2">
    <name type="scientific">Paraglomus occultum</name>
    <dbReference type="NCBI Taxonomy" id="144539"/>
    <lineage>
        <taxon>Eukaryota</taxon>
        <taxon>Fungi</taxon>
        <taxon>Fungi incertae sedis</taxon>
        <taxon>Mucoromycota</taxon>
        <taxon>Glomeromycotina</taxon>
        <taxon>Glomeromycetes</taxon>
        <taxon>Paraglomerales</taxon>
        <taxon>Paraglomeraceae</taxon>
        <taxon>Paraglomus</taxon>
    </lineage>
</organism>
<dbReference type="AlphaFoldDB" id="A0A9N8Z091"/>
<keyword evidence="2" id="KW-1185">Reference proteome</keyword>
<accession>A0A9N8Z091</accession>